<evidence type="ECO:0000313" key="3">
    <source>
        <dbReference type="Proteomes" id="UP000602284"/>
    </source>
</evidence>
<comment type="caution">
    <text evidence="2">The sequence shown here is derived from an EMBL/GenBank/DDBJ whole genome shotgun (WGS) entry which is preliminary data.</text>
</comment>
<evidence type="ECO:0008006" key="4">
    <source>
        <dbReference type="Google" id="ProtNLM"/>
    </source>
</evidence>
<gene>
    <name evidence="2" type="ORF">JJB07_08350</name>
</gene>
<evidence type="ECO:0000256" key="1">
    <source>
        <dbReference type="SAM" id="MobiDB-lite"/>
    </source>
</evidence>
<sequence length="110" mass="13014">MQQQMHQLESEIARLQVELRQVRQMIGSLIRHEQNTTRMMSTQLGSQGFPQQMYFDQRQEESQLRQLQQSADRMYSQLSQAAPTYQLNQHQPQKGTGMNPMNNDPMQQQF</sequence>
<proteinExistence type="predicted"/>
<protein>
    <recommendedName>
        <fullName evidence="4">DUF1657 domain-containing protein</fullName>
    </recommendedName>
</protein>
<dbReference type="RefSeq" id="WP_201633541.1">
    <property type="nucleotide sequence ID" value="NZ_JAEQNB010000002.1"/>
</dbReference>
<dbReference type="EMBL" id="JAEQNB010000002">
    <property type="protein sequence ID" value="MBL0386660.1"/>
    <property type="molecule type" value="Genomic_DNA"/>
</dbReference>
<feature type="compositionally biased region" description="Polar residues" evidence="1">
    <location>
        <begin position="76"/>
        <end position="110"/>
    </location>
</feature>
<keyword evidence="3" id="KW-1185">Reference proteome</keyword>
<organism evidence="2 3">
    <name type="scientific">Tumebacillus amylolyticus</name>
    <dbReference type="NCBI Taxonomy" id="2801339"/>
    <lineage>
        <taxon>Bacteria</taxon>
        <taxon>Bacillati</taxon>
        <taxon>Bacillota</taxon>
        <taxon>Bacilli</taxon>
        <taxon>Bacillales</taxon>
        <taxon>Alicyclobacillaceae</taxon>
        <taxon>Tumebacillus</taxon>
    </lineage>
</organism>
<feature type="region of interest" description="Disordered" evidence="1">
    <location>
        <begin position="58"/>
        <end position="110"/>
    </location>
</feature>
<name>A0ABS1J909_9BACL</name>
<reference evidence="2 3" key="1">
    <citation type="submission" date="2021-01" db="EMBL/GenBank/DDBJ databases">
        <title>Tumebacillus sp. strain ITR2 16S ribosomal RNA gene Genome sequencing and assembly.</title>
        <authorList>
            <person name="Kang M."/>
        </authorList>
    </citation>
    <scope>NUCLEOTIDE SEQUENCE [LARGE SCALE GENOMIC DNA]</scope>
    <source>
        <strain evidence="2 3">ITR2</strain>
    </source>
</reference>
<evidence type="ECO:0000313" key="2">
    <source>
        <dbReference type="EMBL" id="MBL0386660.1"/>
    </source>
</evidence>
<dbReference type="Proteomes" id="UP000602284">
    <property type="component" value="Unassembled WGS sequence"/>
</dbReference>
<accession>A0ABS1J909</accession>